<proteinExistence type="predicted"/>
<evidence type="ECO:0000313" key="1">
    <source>
        <dbReference type="EMBL" id="GGN44786.1"/>
    </source>
</evidence>
<dbReference type="EMBL" id="BMND01000009">
    <property type="protein sequence ID" value="GGN44786.1"/>
    <property type="molecule type" value="Genomic_DNA"/>
</dbReference>
<dbReference type="Proteomes" id="UP000600080">
    <property type="component" value="Unassembled WGS sequence"/>
</dbReference>
<protein>
    <recommendedName>
        <fullName evidence="3">Transposase</fullName>
    </recommendedName>
</protein>
<gene>
    <name evidence="1" type="ORF">GCM10012285_27710</name>
</gene>
<sequence length="130" mass="14509">MRVLLGWVGLVTASRLPGDLSDEQWSLIEHRLEGPAPLHDIPQKIATYYYFAAWRDDGTDQVIHELLHRQVRERARRLEDPTLVVLDAQSVHAAAGVPDSTTVTLSPKAGSSAREFRYARLARNQSPPGT</sequence>
<comment type="caution">
    <text evidence="1">The sequence shown here is derived from an EMBL/GenBank/DDBJ whole genome shotgun (WGS) entry which is preliminary data.</text>
</comment>
<organism evidence="1 2">
    <name type="scientific">Streptomyces kronopolitis</name>
    <dbReference type="NCBI Taxonomy" id="1612435"/>
    <lineage>
        <taxon>Bacteria</taxon>
        <taxon>Bacillati</taxon>
        <taxon>Actinomycetota</taxon>
        <taxon>Actinomycetes</taxon>
        <taxon>Kitasatosporales</taxon>
        <taxon>Streptomycetaceae</taxon>
        <taxon>Streptomyces</taxon>
    </lineage>
</organism>
<evidence type="ECO:0000313" key="2">
    <source>
        <dbReference type="Proteomes" id="UP000600080"/>
    </source>
</evidence>
<keyword evidence="2" id="KW-1185">Reference proteome</keyword>
<reference evidence="2" key="1">
    <citation type="journal article" date="2019" name="Int. J. Syst. Evol. Microbiol.">
        <title>The Global Catalogue of Microorganisms (GCM) 10K type strain sequencing project: providing services to taxonomists for standard genome sequencing and annotation.</title>
        <authorList>
            <consortium name="The Broad Institute Genomics Platform"/>
            <consortium name="The Broad Institute Genome Sequencing Center for Infectious Disease"/>
            <person name="Wu L."/>
            <person name="Ma J."/>
        </authorList>
    </citation>
    <scope>NUCLEOTIDE SEQUENCE [LARGE SCALE GENOMIC DNA]</scope>
    <source>
        <strain evidence="2">CGMCC 4.7323</strain>
    </source>
</reference>
<name>A0ABQ2JDF6_9ACTN</name>
<accession>A0ABQ2JDF6</accession>
<evidence type="ECO:0008006" key="3">
    <source>
        <dbReference type="Google" id="ProtNLM"/>
    </source>
</evidence>